<proteinExistence type="predicted"/>
<keyword evidence="13" id="KW-1185">Reference proteome</keyword>
<dbReference type="Gene3D" id="3.20.20.70">
    <property type="entry name" value="Aldolase class I"/>
    <property type="match status" value="2"/>
</dbReference>
<keyword evidence="4" id="KW-0949">S-adenosyl-L-methionine</keyword>
<evidence type="ECO:0000313" key="13">
    <source>
        <dbReference type="Proteomes" id="UP000053766"/>
    </source>
</evidence>
<dbReference type="SFLD" id="SFLDG01067">
    <property type="entry name" value="SPASM/twitch_domain_containing"/>
    <property type="match status" value="1"/>
</dbReference>
<keyword evidence="6" id="KW-0547">Nucleotide-binding</keyword>
<evidence type="ECO:0000256" key="3">
    <source>
        <dbReference type="ARBA" id="ARBA00022485"/>
    </source>
</evidence>
<dbReference type="PROSITE" id="PS01305">
    <property type="entry name" value="MOAA_NIFB_PQQE"/>
    <property type="match status" value="1"/>
</dbReference>
<dbReference type="PROSITE" id="PS51918">
    <property type="entry name" value="RADICAL_SAM"/>
    <property type="match status" value="1"/>
</dbReference>
<dbReference type="InterPro" id="IPR050105">
    <property type="entry name" value="MoCo_biosynth_MoaA/MoaC"/>
</dbReference>
<dbReference type="GO" id="GO:0006777">
    <property type="term" value="P:Mo-molybdopterin cofactor biosynthetic process"/>
    <property type="evidence" value="ECO:0007669"/>
    <property type="project" value="UniProtKB-KW"/>
</dbReference>
<keyword evidence="5" id="KW-0479">Metal-binding</keyword>
<dbReference type="Pfam" id="PF04055">
    <property type="entry name" value="Radical_SAM"/>
    <property type="match status" value="1"/>
</dbReference>
<evidence type="ECO:0000256" key="4">
    <source>
        <dbReference type="ARBA" id="ARBA00022691"/>
    </source>
</evidence>
<evidence type="ECO:0000256" key="7">
    <source>
        <dbReference type="ARBA" id="ARBA00023004"/>
    </source>
</evidence>
<dbReference type="STRING" id="29172.A0A0D8XIQ3"/>
<comment type="pathway">
    <text evidence="2">Cofactor biosynthesis; molybdopterin biosynthesis.</text>
</comment>
<evidence type="ECO:0000259" key="11">
    <source>
        <dbReference type="PROSITE" id="PS51918"/>
    </source>
</evidence>
<dbReference type="EMBL" id="KN716538">
    <property type="protein sequence ID" value="KJH43659.1"/>
    <property type="molecule type" value="Genomic_DNA"/>
</dbReference>
<dbReference type="InterPro" id="IPR010505">
    <property type="entry name" value="MoaA_twitch"/>
</dbReference>
<dbReference type="SFLD" id="SFLDS00029">
    <property type="entry name" value="Radical_SAM"/>
    <property type="match status" value="1"/>
</dbReference>
<evidence type="ECO:0000256" key="1">
    <source>
        <dbReference type="ARBA" id="ARBA00001966"/>
    </source>
</evidence>
<reference evidence="12 13" key="1">
    <citation type="submission" date="2013-11" db="EMBL/GenBank/DDBJ databases">
        <title>Draft genome of the bovine lungworm Dictyocaulus viviparus.</title>
        <authorList>
            <person name="Mitreva M."/>
        </authorList>
    </citation>
    <scope>NUCLEOTIDE SEQUENCE [LARGE SCALE GENOMIC DNA]</scope>
    <source>
        <strain evidence="12 13">HannoverDv2000</strain>
    </source>
</reference>
<name>A0A0D8XIQ3_DICVI</name>
<dbReference type="Proteomes" id="UP000053766">
    <property type="component" value="Unassembled WGS sequence"/>
</dbReference>
<dbReference type="Pfam" id="PF06463">
    <property type="entry name" value="Mob_synth_C"/>
    <property type="match status" value="1"/>
</dbReference>
<evidence type="ECO:0000256" key="6">
    <source>
        <dbReference type="ARBA" id="ARBA00022741"/>
    </source>
</evidence>
<keyword evidence="10" id="KW-0501">Molybdenum cofactor biosynthesis</keyword>
<dbReference type="InterPro" id="IPR000385">
    <property type="entry name" value="MoaA_NifB_PqqE_Fe-S-bd_CS"/>
</dbReference>
<evidence type="ECO:0000256" key="5">
    <source>
        <dbReference type="ARBA" id="ARBA00022723"/>
    </source>
</evidence>
<dbReference type="SUPFAM" id="SSF102114">
    <property type="entry name" value="Radical SAM enzymes"/>
    <property type="match status" value="1"/>
</dbReference>
<dbReference type="GO" id="GO:0005525">
    <property type="term" value="F:GTP binding"/>
    <property type="evidence" value="ECO:0007669"/>
    <property type="project" value="UniProtKB-KW"/>
</dbReference>
<accession>A0A0D8XIQ3</accession>
<dbReference type="InterPro" id="IPR007197">
    <property type="entry name" value="rSAM"/>
</dbReference>
<dbReference type="GO" id="GO:0046872">
    <property type="term" value="F:metal ion binding"/>
    <property type="evidence" value="ECO:0007669"/>
    <property type="project" value="UniProtKB-KW"/>
</dbReference>
<feature type="domain" description="Radical SAM core" evidence="11">
    <location>
        <begin position="3"/>
        <end position="190"/>
    </location>
</feature>
<keyword evidence="3" id="KW-0004">4Fe-4S</keyword>
<protein>
    <submittedName>
        <fullName evidence="12">Radical SAM domain protein</fullName>
    </submittedName>
</protein>
<dbReference type="OrthoDB" id="429626at2759"/>
<evidence type="ECO:0000256" key="9">
    <source>
        <dbReference type="ARBA" id="ARBA00023134"/>
    </source>
</evidence>
<dbReference type="GO" id="GO:0061798">
    <property type="term" value="F:GTP 3',8'-cyclase activity"/>
    <property type="evidence" value="ECO:0007669"/>
    <property type="project" value="TreeGrafter"/>
</dbReference>
<dbReference type="InterPro" id="IPR013785">
    <property type="entry name" value="Aldolase_TIM"/>
</dbReference>
<keyword evidence="7" id="KW-0408">Iron</keyword>
<dbReference type="PANTHER" id="PTHR22960">
    <property type="entry name" value="MOLYBDOPTERIN COFACTOR SYNTHESIS PROTEIN A"/>
    <property type="match status" value="1"/>
</dbReference>
<sequence>MDTYGRTHNYLRISLTEKCNLRCLYCMPEDGVSLSPEFNLLTSNEIIRLVELFASHGVDKVRLTGGEPTIRKDIVELVNISLDTLDQHKYMLMTRRNGFAKVMKCIELAEMLFPIVKVNTVVMKNVNDNEVSDFVRLTENRRLDVRFIEYMPFGGNHFSQKKFVDYKTLLIAIEKAFDGLVLRLPDAANDTSKGYKINGFVGRFGFITSMSEHFCATCNRLRLTADGNLKSSVKLR</sequence>
<evidence type="ECO:0000256" key="2">
    <source>
        <dbReference type="ARBA" id="ARBA00005046"/>
    </source>
</evidence>
<dbReference type="PANTHER" id="PTHR22960:SF0">
    <property type="entry name" value="MOLYBDENUM COFACTOR BIOSYNTHESIS PROTEIN 1"/>
    <property type="match status" value="1"/>
</dbReference>
<dbReference type="GO" id="GO:0061799">
    <property type="term" value="F:cyclic pyranopterin monophosphate synthase activity"/>
    <property type="evidence" value="ECO:0007669"/>
    <property type="project" value="TreeGrafter"/>
</dbReference>
<reference evidence="13" key="2">
    <citation type="journal article" date="2016" name="Sci. Rep.">
        <title>Dictyocaulus viviparus genome, variome and transcriptome elucidate lungworm biology and support future intervention.</title>
        <authorList>
            <person name="McNulty S.N."/>
            <person name="Strube C."/>
            <person name="Rosa B.A."/>
            <person name="Martin J.C."/>
            <person name="Tyagi R."/>
            <person name="Choi Y.J."/>
            <person name="Wang Q."/>
            <person name="Hallsworth Pepin K."/>
            <person name="Zhang X."/>
            <person name="Ozersky P."/>
            <person name="Wilson R.K."/>
            <person name="Sternberg P.W."/>
            <person name="Gasser R.B."/>
            <person name="Mitreva M."/>
        </authorList>
    </citation>
    <scope>NUCLEOTIDE SEQUENCE [LARGE SCALE GENOMIC DNA]</scope>
    <source>
        <strain evidence="13">HannoverDv2000</strain>
    </source>
</reference>
<evidence type="ECO:0000256" key="8">
    <source>
        <dbReference type="ARBA" id="ARBA00023014"/>
    </source>
</evidence>
<dbReference type="GO" id="GO:0051539">
    <property type="term" value="F:4 iron, 4 sulfur cluster binding"/>
    <property type="evidence" value="ECO:0007669"/>
    <property type="project" value="UniProtKB-KW"/>
</dbReference>
<gene>
    <name evidence="12" type="ORF">DICVIV_10333</name>
</gene>
<dbReference type="AlphaFoldDB" id="A0A0D8XIQ3"/>
<keyword evidence="9" id="KW-0342">GTP-binding</keyword>
<comment type="cofactor">
    <cofactor evidence="1">
        <name>[4Fe-4S] cluster</name>
        <dbReference type="ChEBI" id="CHEBI:49883"/>
    </cofactor>
</comment>
<evidence type="ECO:0000256" key="10">
    <source>
        <dbReference type="ARBA" id="ARBA00023150"/>
    </source>
</evidence>
<dbReference type="InterPro" id="IPR058240">
    <property type="entry name" value="rSAM_sf"/>
</dbReference>
<keyword evidence="8" id="KW-0411">Iron-sulfur</keyword>
<evidence type="ECO:0000313" key="12">
    <source>
        <dbReference type="EMBL" id="KJH43659.1"/>
    </source>
</evidence>
<organism evidence="12 13">
    <name type="scientific">Dictyocaulus viviparus</name>
    <name type="common">Bovine lungworm</name>
    <dbReference type="NCBI Taxonomy" id="29172"/>
    <lineage>
        <taxon>Eukaryota</taxon>
        <taxon>Metazoa</taxon>
        <taxon>Ecdysozoa</taxon>
        <taxon>Nematoda</taxon>
        <taxon>Chromadorea</taxon>
        <taxon>Rhabditida</taxon>
        <taxon>Rhabditina</taxon>
        <taxon>Rhabditomorpha</taxon>
        <taxon>Strongyloidea</taxon>
        <taxon>Metastrongylidae</taxon>
        <taxon>Dictyocaulus</taxon>
    </lineage>
</organism>
<dbReference type="CDD" id="cd01335">
    <property type="entry name" value="Radical_SAM"/>
    <property type="match status" value="1"/>
</dbReference>